<evidence type="ECO:0000256" key="1">
    <source>
        <dbReference type="SAM" id="MobiDB-lite"/>
    </source>
</evidence>
<evidence type="ECO:0000313" key="3">
    <source>
        <dbReference type="Proteomes" id="UP000593579"/>
    </source>
</evidence>
<proteinExistence type="predicted"/>
<comment type="caution">
    <text evidence="2">The sequence shown here is derived from an EMBL/GenBank/DDBJ whole genome shotgun (WGS) entry which is preliminary data.</text>
</comment>
<keyword evidence="3" id="KW-1185">Reference proteome</keyword>
<dbReference type="OrthoDB" id="1751334at2759"/>
<accession>A0A7J9BHC9</accession>
<protein>
    <recommendedName>
        <fullName evidence="4">Aminotransferase-like plant mobile domain-containing protein</fullName>
    </recommendedName>
</protein>
<organism evidence="2 3">
    <name type="scientific">Gossypium gossypioides</name>
    <name type="common">Mexican cotton</name>
    <name type="synonym">Selera gossypioides</name>
    <dbReference type="NCBI Taxonomy" id="34282"/>
    <lineage>
        <taxon>Eukaryota</taxon>
        <taxon>Viridiplantae</taxon>
        <taxon>Streptophyta</taxon>
        <taxon>Embryophyta</taxon>
        <taxon>Tracheophyta</taxon>
        <taxon>Spermatophyta</taxon>
        <taxon>Magnoliopsida</taxon>
        <taxon>eudicotyledons</taxon>
        <taxon>Gunneridae</taxon>
        <taxon>Pentapetalae</taxon>
        <taxon>rosids</taxon>
        <taxon>malvids</taxon>
        <taxon>Malvales</taxon>
        <taxon>Malvaceae</taxon>
        <taxon>Malvoideae</taxon>
        <taxon>Gossypium</taxon>
    </lineage>
</organism>
<dbReference type="Proteomes" id="UP000593579">
    <property type="component" value="Unassembled WGS sequence"/>
</dbReference>
<reference evidence="2 3" key="1">
    <citation type="journal article" date="2019" name="Genome Biol. Evol.">
        <title>Insights into the evolution of the New World diploid cottons (Gossypium, subgenus Houzingenia) based on genome sequencing.</title>
        <authorList>
            <person name="Grover C.E."/>
            <person name="Arick M.A. 2nd"/>
            <person name="Thrash A."/>
            <person name="Conover J.L."/>
            <person name="Sanders W.S."/>
            <person name="Peterson D.G."/>
            <person name="Frelichowski J.E."/>
            <person name="Scheffler J.A."/>
            <person name="Scheffler B.E."/>
            <person name="Wendel J.F."/>
        </authorList>
    </citation>
    <scope>NUCLEOTIDE SEQUENCE [LARGE SCALE GENOMIC DNA]</scope>
    <source>
        <strain evidence="2">5</strain>
        <tissue evidence="2">Leaf</tissue>
    </source>
</reference>
<evidence type="ECO:0008006" key="4">
    <source>
        <dbReference type="Google" id="ProtNLM"/>
    </source>
</evidence>
<gene>
    <name evidence="2" type="ORF">Gogos_019390</name>
</gene>
<feature type="non-terminal residue" evidence="2">
    <location>
        <position position="283"/>
    </location>
</feature>
<name>A0A7J9BHC9_GOSGO</name>
<dbReference type="AlphaFoldDB" id="A0A7J9BHC9"/>
<evidence type="ECO:0000313" key="2">
    <source>
        <dbReference type="EMBL" id="MBA0735551.1"/>
    </source>
</evidence>
<feature type="region of interest" description="Disordered" evidence="1">
    <location>
        <begin position="263"/>
        <end position="283"/>
    </location>
</feature>
<dbReference type="EMBL" id="JABEZY010000003">
    <property type="protein sequence ID" value="MBA0735551.1"/>
    <property type="molecule type" value="Genomic_DNA"/>
</dbReference>
<sequence>MVASLIRFDDKNIFAAQLVMFKGGRILINWLKGNFDELFEDSKDQTEEVIQQYARAYITSLYNNFYYYTFRITYRFYRWDHGPSYVELPEVLEDIRFLLDQRSEFEFGWRKRISPSPQELKDLHKVDMRGKDNINWSVRHEEHIEAWDRRMQSIPVREQFFLADTAAVDNYLTWFRVVDKSYLLSPEERSRQIQTKRYIFRSLNILRILHPYKNVNVEPRVRTVSNVPTATDTSAHAAVDGDVDARYLFSIQSPKGVALATYSGDDDEEEEIYRPTPLDVPPV</sequence>